<dbReference type="Proteomes" id="UP000034883">
    <property type="component" value="Chromosome"/>
</dbReference>
<organism evidence="1 2">
    <name type="scientific">Sandaracinus amylolyticus</name>
    <dbReference type="NCBI Taxonomy" id="927083"/>
    <lineage>
        <taxon>Bacteria</taxon>
        <taxon>Pseudomonadati</taxon>
        <taxon>Myxococcota</taxon>
        <taxon>Polyangia</taxon>
        <taxon>Polyangiales</taxon>
        <taxon>Sandaracinaceae</taxon>
        <taxon>Sandaracinus</taxon>
    </lineage>
</organism>
<name>A0A0F6W3X5_9BACT</name>
<dbReference type="RefSeq" id="WP_053233923.1">
    <property type="nucleotide sequence ID" value="NZ_CP011125.1"/>
</dbReference>
<dbReference type="OrthoDB" id="5288636at2"/>
<accession>A0A0F6W3X5</accession>
<gene>
    <name evidence="1" type="ORF">DB32_003916</name>
</gene>
<reference evidence="1 2" key="1">
    <citation type="submission" date="2015-03" db="EMBL/GenBank/DDBJ databases">
        <title>Genome assembly of Sandaracinus amylolyticus DSM 53668.</title>
        <authorList>
            <person name="Sharma G."/>
            <person name="Subramanian S."/>
        </authorList>
    </citation>
    <scope>NUCLEOTIDE SEQUENCE [LARGE SCALE GENOMIC DNA]</scope>
    <source>
        <strain evidence="1 2">DSM 53668</strain>
    </source>
</reference>
<evidence type="ECO:0000313" key="1">
    <source>
        <dbReference type="EMBL" id="AKF06767.1"/>
    </source>
</evidence>
<proteinExistence type="predicted"/>
<dbReference type="EMBL" id="CP011125">
    <property type="protein sequence ID" value="AKF06767.1"/>
    <property type="molecule type" value="Genomic_DNA"/>
</dbReference>
<protein>
    <submittedName>
        <fullName evidence="1">Uncharacterized protein</fullName>
    </submittedName>
</protein>
<dbReference type="AlphaFoldDB" id="A0A0F6W3X5"/>
<evidence type="ECO:0000313" key="2">
    <source>
        <dbReference type="Proteomes" id="UP000034883"/>
    </source>
</evidence>
<dbReference type="STRING" id="927083.DB32_003916"/>
<sequence length="385" mass="42667">MSRPAPSQAPRGIAPELLLSQVRNTAPYVFDEGVIDTPPATFVRELDRAMPASLSHAEYFRLCVSAHYLTCATPVPTDVDNQIRRKLWAPGLPLVTALEMGRLVLESRGWDFTPLTSRASYGAKGTEWEHVPLHGHAGEWFTVAAGAYAALGQYRAADAKTLRASLLEAIARETEQHSQIFGSLWRAKDGVGALLASVSIAHNFGDLDRVIDMWDLPITDPLRRDFHGLTTSPFDAERNLRHMGRLWTAGELYKSVIDGSSMALENHRHFALRKPRGLRARPELRVPLGPFFDAWGARVATMLEGESLLETIDALVAGCERMPTTAGYARALHAIREARPELHERSDALTKSAHFRALLETPRDVFEARWNDAALTLLDEIPGRA</sequence>
<keyword evidence="2" id="KW-1185">Reference proteome</keyword>
<dbReference type="KEGG" id="samy:DB32_003916"/>